<protein>
    <submittedName>
        <fullName evidence="1">Uncharacterized protein</fullName>
    </submittedName>
</protein>
<reference evidence="1" key="1">
    <citation type="submission" date="2019-12" db="EMBL/GenBank/DDBJ databases">
        <title>Genome sequencing and annotation of Brassica cretica.</title>
        <authorList>
            <person name="Studholme D.J."/>
            <person name="Sarris P."/>
        </authorList>
    </citation>
    <scope>NUCLEOTIDE SEQUENCE</scope>
    <source>
        <strain evidence="1">PFS-109/04</strain>
        <tissue evidence="1">Leaf</tissue>
    </source>
</reference>
<dbReference type="PANTHER" id="PTHR33240:SF8">
    <property type="entry name" value="OS03G0439900 PROTEIN"/>
    <property type="match status" value="1"/>
</dbReference>
<dbReference type="EMBL" id="QGKX02001621">
    <property type="protein sequence ID" value="KAF3504935.1"/>
    <property type="molecule type" value="Genomic_DNA"/>
</dbReference>
<name>A0A8S9NN21_BRACR</name>
<comment type="caution">
    <text evidence="1">The sequence shown here is derived from an EMBL/GenBank/DDBJ whole genome shotgun (WGS) entry which is preliminary data.</text>
</comment>
<gene>
    <name evidence="1" type="ORF">F2Q69_00042385</name>
</gene>
<organism evidence="1 2">
    <name type="scientific">Brassica cretica</name>
    <name type="common">Mustard</name>
    <dbReference type="NCBI Taxonomy" id="69181"/>
    <lineage>
        <taxon>Eukaryota</taxon>
        <taxon>Viridiplantae</taxon>
        <taxon>Streptophyta</taxon>
        <taxon>Embryophyta</taxon>
        <taxon>Tracheophyta</taxon>
        <taxon>Spermatophyta</taxon>
        <taxon>Magnoliopsida</taxon>
        <taxon>eudicotyledons</taxon>
        <taxon>Gunneridae</taxon>
        <taxon>Pentapetalae</taxon>
        <taxon>rosids</taxon>
        <taxon>malvids</taxon>
        <taxon>Brassicales</taxon>
        <taxon>Brassicaceae</taxon>
        <taxon>Brassiceae</taxon>
        <taxon>Brassica</taxon>
    </lineage>
</organism>
<dbReference type="Proteomes" id="UP000712600">
    <property type="component" value="Unassembled WGS sequence"/>
</dbReference>
<dbReference type="AlphaFoldDB" id="A0A8S9NN21"/>
<accession>A0A8S9NN21</accession>
<proteinExistence type="predicted"/>
<evidence type="ECO:0000313" key="2">
    <source>
        <dbReference type="Proteomes" id="UP000712600"/>
    </source>
</evidence>
<dbReference type="PANTHER" id="PTHR33240">
    <property type="entry name" value="OS08G0508500 PROTEIN"/>
    <property type="match status" value="1"/>
</dbReference>
<evidence type="ECO:0000313" key="1">
    <source>
        <dbReference type="EMBL" id="KAF3504935.1"/>
    </source>
</evidence>
<sequence>MTLGSIQLPVMAKEITKIIDFAVVDHPAIYNVIMGTPWLNAMQAVPSTFHLSLKFPTPSGVAAIWGCQKQSRLCFLAEHKLRQICSCKRQAHEDRPIFGQKNPGKKQIKNVYQHKRIGRRSSTQV</sequence>